<dbReference type="GO" id="GO:0070192">
    <property type="term" value="P:chromosome organization involved in meiotic cell cycle"/>
    <property type="evidence" value="ECO:0007669"/>
    <property type="project" value="TreeGrafter"/>
</dbReference>
<sequence length="2554" mass="294558">MAKLAKLHLSGIRSFGPYEDQAQQMKFASPLTLILGQNGCGKTTIIEAIKYACTGDLPGGTNSGQGFVNDPKMSRTSSTKGQIKLKLLDVKGNEVTVARVVEVTQTALTMKFNSKSSAIRTVTPEGRETSLNGRCADITSECCQIMNVSPAVLNNVIFCHQENSAWPLDEGKKLKEKFDEIFDAQKYNRCTDVFRKQLKTKQDKIKILKLELSYKLEKKQYVEKEKRVLQDKEDTLRGFEEDIRAKNEQLDPIKRRIDEIFALEQVLGDLQTELTTKEATKNGVVEEQKTIKRGLEFEFEGGDGELQNKIKSFEKDRRSDENDILQLEGKRKELEGKSKVVSGEIQEAQTQLGQLNQQKSHYERRCSERKRLLEQAKNKMGVKNLSNYDDNEGAKAALNELKTVLDNTEMSLISLIEEKEIEESALQATIDEARENSVRTTQDVTSKEKEIRESEQKMAEIANELISLSTSDEFLKNYTKRIEAIDKTIFNLNNTFRESEESQKMENNRKEIQTMENKLEELEREHRILQQNDVIEGKMETEKRLIMEKQGEINKIKTKHSASLKQLFGDAIPERNLKESVLTMQKNADLKVKNLTDKITRKQKEVTTLEVQRQNQLEKIATCEKQLKDNREKISQVCNGRDFNETLESTFEKKERLQIDKGQYSSVRIIYGQFVKKFEEESPCCPICETNFSQNGSVTKKIISNLKSKLDKVPHELTRVENELQKEEALYSKLQQLRLVNDESEVLAKEKLPGLKQRLDEIDDYLRRNKTDLEELKAQLSDPQKTVEVSRNVISDVSSLDQNQTDVEKSNRTLEVLKSDLVQVPSNKSKQEVEADIDCTKSEVNEVRRKVDAQAKKINNHRDRLQQLTQERIGFVDKQMRLKEGIQSKPALEAQKSELTEKVAALKEDVTDLKATLSVMKIELETAIKNREDSVKRNKQEVQGERDAISSYRKILQDMQKLQKEIDDYLDDAVEARLAATETKLRECRNKETSLEEMKTKITDAISKKREDLAKQELRFRTLQQNVVLREKKVLETKLVTEIQELKRKIGGYNYRRVYEEKQQLMLDREDLEKQVNSLSGQKNVLSQSIEELRQELNKPENRQAHNNYLSKYYQLKIAEHVVNDLNKYIVALEKAVLEFHKAKMTQINKNIRELWRDIYRGNDIDFIEIKTEYASGNTKKRSYNYKVVQVKKGIELDMRGRCSAGQKVLACLIIRMALAETLSANCGILALDEPTTNLDRENIHSLSDTLAKIVNTRQKEKNFQLLVITHDEEFLNTLTRVQGVSYYYRIQRNDEGFSMSNFIPTTVATLKELEIRGIRNFGPKTQKIEFTTPITLVLGQNGCGKTALIESIKYACTQESPAGTGRGRGFIHKPQSAKSNSTSGHIKLEILKPEQDGVIIRRGVVCGGATPRCCTKTSSITIQEIEQTGSGDVITKKCCEIMGASPVVLNNVVFCHQGNSAWPVDNPKKLKEVFDEVFGVDKYNKCVETLKNRQRNADLKVRKLKEQRWKTMENKDRTQVQLKLLKRQNAERRLVEDEIQSKLKELESVKKQIEEVDQIQKMLGDLATKKRNKNDMAVQGQDELSESERDGGKIEKMTASLNKNEKMIEELEKKVADVDKESRANGVALQESQNLLKRLSIQKDGYVKKCLERDKLIERARNEFGVLLPSRSVLDDIKAHLQRLCEQRDAEEKELEASVEEMLKETERTREMLKSKKEEIKEREEKIIEIEEKMRGLVLGGDSEVYAESIKTIDEKISTLKFRKTEQGQATDEIESMERNLDELERENRILQQNEAIEIQIKAQESLAEEKQKELTNIRNEVMDNLTKIFYGTVPKENCQKYVSTLQKNAEVVVKNLTEKIKKSQKVVTALEVDHQKQKEEIATCEKKIRDNEEKTLELCQGRDLKEMLKSTVQTLESLKSAKEEHSSVKVIYQRFIEKFEKESPCCPICETSFVQGDQAVRKIVAVLKDKVDSVPQDLIFVERELQQQEDLYKKLQQLDLINDEVELLKTQKLPRMRQRLEETSKSLDDNKTDLEEVEMMLSDSQNTVETTEKILAGVRSLTKNHLEIQKINEDVGKLKQQLSASNRPKEQVEAEIDSVKMKICEMRRRVDEVAKTMERDRETVSRLEQEKECLLDKQKRLMQETETKRALEDEKNELRGQVSSLQREEAELSTQFYFTENEWQGAVEIRERTVQKNRQQIENAKDKLRIVTDIERVGKEIDEYGEIEGKVKKTEEQLEEYKNKSKHLGFIKNETNKTLSQEKIECEKLKEKLCTLKNQRKKLTRDAELQREIEHSTKLIGDYTYASAFDKRRQLNRQWGDLERQIATKKEAKKEMTRKIEQMNKMIRTLNGGKDYTSNFYKLKVAENVAEDLTKYIEALEGAILEAHTSQIAALNRLIRKLWRNVYNGNDVDYVEIKVDFVSSREKKRNYFYRVVQVTGARELDMQGHCSAGQKFLACLVIRMALAELSSPGCGILALDEPTTSLDRETVQNLSDTLSRVVNVKGENNFQLLVVTHDEEFLKALTRAQSVPHYYTVHINQASISVIKKEYA</sequence>
<feature type="coiled-coil region" evidence="20">
    <location>
        <begin position="1855"/>
        <end position="1896"/>
    </location>
</feature>
<keyword evidence="7 19" id="KW-0479">Metal-binding</keyword>
<feature type="coiled-coil region" evidence="20">
    <location>
        <begin position="310"/>
        <end position="464"/>
    </location>
</feature>
<dbReference type="PROSITE" id="PS51131">
    <property type="entry name" value="ZN_HOOK"/>
    <property type="match status" value="1"/>
</dbReference>
<feature type="coiled-coil region" evidence="20">
    <location>
        <begin position="2112"/>
        <end position="2274"/>
    </location>
</feature>
<dbReference type="PANTHER" id="PTHR18867:SF12">
    <property type="entry name" value="DNA REPAIR PROTEIN RAD50"/>
    <property type="match status" value="1"/>
</dbReference>
<comment type="catalytic activity">
    <reaction evidence="18">
        <text>ATP + H2O = ADP + phosphate + H(+)</text>
        <dbReference type="Rhea" id="RHEA:13065"/>
        <dbReference type="ChEBI" id="CHEBI:15377"/>
        <dbReference type="ChEBI" id="CHEBI:15378"/>
        <dbReference type="ChEBI" id="CHEBI:30616"/>
        <dbReference type="ChEBI" id="CHEBI:43474"/>
        <dbReference type="ChEBI" id="CHEBI:456216"/>
    </reaction>
</comment>
<evidence type="ECO:0000256" key="10">
    <source>
        <dbReference type="ARBA" id="ARBA00022801"/>
    </source>
</evidence>
<evidence type="ECO:0000256" key="13">
    <source>
        <dbReference type="ARBA" id="ARBA00022842"/>
    </source>
</evidence>
<evidence type="ECO:0000256" key="14">
    <source>
        <dbReference type="ARBA" id="ARBA00023054"/>
    </source>
</evidence>
<keyword evidence="11 19" id="KW-0862">Zinc</keyword>
<evidence type="ECO:0000256" key="3">
    <source>
        <dbReference type="ARBA" id="ARBA00004286"/>
    </source>
</evidence>
<feature type="coiled-coil region" evidence="20">
    <location>
        <begin position="1980"/>
        <end position="2039"/>
    </location>
</feature>
<feature type="coiled-coil region" evidence="20">
    <location>
        <begin position="717"/>
        <end position="779"/>
    </location>
</feature>
<keyword evidence="16" id="KW-0539">Nucleus</keyword>
<feature type="coiled-coil region" evidence="20">
    <location>
        <begin position="2324"/>
        <end position="2385"/>
    </location>
</feature>
<keyword evidence="8" id="KW-0547">Nucleotide-binding</keyword>
<dbReference type="GO" id="GO:0000722">
    <property type="term" value="P:telomere maintenance via recombination"/>
    <property type="evidence" value="ECO:0007669"/>
    <property type="project" value="TreeGrafter"/>
</dbReference>
<dbReference type="GO" id="GO:0003691">
    <property type="term" value="F:double-stranded telomeric DNA binding"/>
    <property type="evidence" value="ECO:0007669"/>
    <property type="project" value="TreeGrafter"/>
</dbReference>
<reference evidence="22" key="2">
    <citation type="submission" date="2021-08" db="EMBL/GenBank/DDBJ databases">
        <authorList>
            <person name="Eriksson T."/>
        </authorList>
    </citation>
    <scope>NUCLEOTIDE SEQUENCE</scope>
    <source>
        <strain evidence="22">Stoneville</strain>
        <tissue evidence="22">Whole head</tissue>
    </source>
</reference>
<keyword evidence="23" id="KW-1185">Reference proteome</keyword>
<keyword evidence="17" id="KW-0469">Meiosis</keyword>
<dbReference type="InterPro" id="IPR038729">
    <property type="entry name" value="Rad50/SbcC_AAA"/>
</dbReference>
<keyword evidence="9" id="KW-0227">DNA damage</keyword>
<dbReference type="GO" id="GO:0030870">
    <property type="term" value="C:Mre11 complex"/>
    <property type="evidence" value="ECO:0007669"/>
    <property type="project" value="InterPro"/>
</dbReference>
<dbReference type="SUPFAM" id="SSF52540">
    <property type="entry name" value="P-loop containing nucleoside triphosphate hydrolases"/>
    <property type="match status" value="3"/>
</dbReference>
<feature type="coiled-coil region" evidence="20">
    <location>
        <begin position="222"/>
        <end position="249"/>
    </location>
</feature>
<comment type="caution">
    <text evidence="22">The sequence shown here is derived from an EMBL/GenBank/DDBJ whole genome shotgun (WGS) entry which is preliminary data.</text>
</comment>
<feature type="coiled-coil region" evidence="20">
    <location>
        <begin position="1675"/>
        <end position="1734"/>
    </location>
</feature>
<feature type="coiled-coil region" evidence="20">
    <location>
        <begin position="1488"/>
        <end position="1560"/>
    </location>
</feature>
<evidence type="ECO:0000256" key="7">
    <source>
        <dbReference type="ARBA" id="ARBA00022723"/>
    </source>
</evidence>
<dbReference type="GO" id="GO:0016887">
    <property type="term" value="F:ATP hydrolysis activity"/>
    <property type="evidence" value="ECO:0007669"/>
    <property type="project" value="InterPro"/>
</dbReference>
<keyword evidence="14 20" id="KW-0175">Coiled coil</keyword>
<feature type="coiled-coil region" evidence="20">
    <location>
        <begin position="1055"/>
        <end position="1103"/>
    </location>
</feature>
<dbReference type="Gene3D" id="3.40.50.300">
    <property type="entry name" value="P-loop containing nucleotide triphosphate hydrolases"/>
    <property type="match status" value="4"/>
</dbReference>
<evidence type="ECO:0000256" key="6">
    <source>
        <dbReference type="ARBA" id="ARBA00022454"/>
    </source>
</evidence>
<evidence type="ECO:0000256" key="20">
    <source>
        <dbReference type="SAM" id="Coils"/>
    </source>
</evidence>
<keyword evidence="6" id="KW-0158">Chromosome</keyword>
<dbReference type="GO" id="GO:0046872">
    <property type="term" value="F:metal ion binding"/>
    <property type="evidence" value="ECO:0007669"/>
    <property type="project" value="UniProtKB-UniRule"/>
</dbReference>
<feature type="domain" description="Zinc-hook" evidence="21">
    <location>
        <begin position="640"/>
        <end position="739"/>
    </location>
</feature>
<dbReference type="GO" id="GO:0043047">
    <property type="term" value="F:single-stranded telomeric DNA binding"/>
    <property type="evidence" value="ECO:0007669"/>
    <property type="project" value="TreeGrafter"/>
</dbReference>
<evidence type="ECO:0000256" key="15">
    <source>
        <dbReference type="ARBA" id="ARBA00023204"/>
    </source>
</evidence>
<feature type="coiled-coil region" evidence="20">
    <location>
        <begin position="1595"/>
        <end position="1622"/>
    </location>
</feature>
<evidence type="ECO:0000256" key="5">
    <source>
        <dbReference type="ARBA" id="ARBA00017893"/>
    </source>
</evidence>
<dbReference type="GO" id="GO:0000794">
    <property type="term" value="C:condensed nuclear chromosome"/>
    <property type="evidence" value="ECO:0007669"/>
    <property type="project" value="TreeGrafter"/>
</dbReference>
<feature type="coiled-coil region" evidence="20">
    <location>
        <begin position="830"/>
        <end position="923"/>
    </location>
</feature>
<dbReference type="InterPro" id="IPR013134">
    <property type="entry name" value="Zn_hook_RAD50"/>
</dbReference>
<dbReference type="GO" id="GO:0051880">
    <property type="term" value="F:G-quadruplex DNA binding"/>
    <property type="evidence" value="ECO:0007669"/>
    <property type="project" value="TreeGrafter"/>
</dbReference>
<evidence type="ECO:0000256" key="19">
    <source>
        <dbReference type="PROSITE-ProRule" id="PRU00471"/>
    </source>
</evidence>
<evidence type="ECO:0000256" key="9">
    <source>
        <dbReference type="ARBA" id="ARBA00022763"/>
    </source>
</evidence>
<dbReference type="Gene3D" id="1.10.287.1490">
    <property type="match status" value="1"/>
</dbReference>
<dbReference type="InterPro" id="IPR027417">
    <property type="entry name" value="P-loop_NTPase"/>
</dbReference>
<evidence type="ECO:0000256" key="4">
    <source>
        <dbReference type="ARBA" id="ARBA00009439"/>
    </source>
</evidence>
<dbReference type="Proteomes" id="UP000719412">
    <property type="component" value="Unassembled WGS sequence"/>
</dbReference>
<evidence type="ECO:0000256" key="18">
    <source>
        <dbReference type="ARBA" id="ARBA00049360"/>
    </source>
</evidence>
<dbReference type="NCBIfam" id="TIGR00606">
    <property type="entry name" value="rad50"/>
    <property type="match status" value="1"/>
</dbReference>
<dbReference type="FunFam" id="3.40.50.300:FF:000593">
    <property type="entry name" value="DNA repair protein RAD50"/>
    <property type="match status" value="1"/>
</dbReference>
<comment type="similarity">
    <text evidence="4">Belongs to the SMC family. RAD50 subfamily.</text>
</comment>
<evidence type="ECO:0000256" key="17">
    <source>
        <dbReference type="ARBA" id="ARBA00023254"/>
    </source>
</evidence>
<dbReference type="GO" id="GO:0007004">
    <property type="term" value="P:telomere maintenance via telomerase"/>
    <property type="evidence" value="ECO:0007669"/>
    <property type="project" value="TreeGrafter"/>
</dbReference>
<evidence type="ECO:0000256" key="16">
    <source>
        <dbReference type="ARBA" id="ARBA00023242"/>
    </source>
</evidence>
<evidence type="ECO:0000259" key="21">
    <source>
        <dbReference type="PROSITE" id="PS51131"/>
    </source>
</evidence>
<feature type="coiled-coil region" evidence="20">
    <location>
        <begin position="1768"/>
        <end position="1822"/>
    </location>
</feature>
<dbReference type="Pfam" id="PF13476">
    <property type="entry name" value="AAA_23"/>
    <property type="match status" value="2"/>
</dbReference>
<evidence type="ECO:0000313" key="23">
    <source>
        <dbReference type="Proteomes" id="UP000719412"/>
    </source>
</evidence>
<organism evidence="22 23">
    <name type="scientific">Tenebrio molitor</name>
    <name type="common">Yellow mealworm beetle</name>
    <dbReference type="NCBI Taxonomy" id="7067"/>
    <lineage>
        <taxon>Eukaryota</taxon>
        <taxon>Metazoa</taxon>
        <taxon>Ecdysozoa</taxon>
        <taxon>Arthropoda</taxon>
        <taxon>Hexapoda</taxon>
        <taxon>Insecta</taxon>
        <taxon>Pterygota</taxon>
        <taxon>Neoptera</taxon>
        <taxon>Endopterygota</taxon>
        <taxon>Coleoptera</taxon>
        <taxon>Polyphaga</taxon>
        <taxon>Cucujiformia</taxon>
        <taxon>Tenebrionidae</taxon>
        <taxon>Tenebrio</taxon>
    </lineage>
</organism>
<accession>A0A8J6L8A6</accession>
<evidence type="ECO:0000256" key="1">
    <source>
        <dbReference type="ARBA" id="ARBA00001947"/>
    </source>
</evidence>
<keyword evidence="15" id="KW-0234">DNA repair</keyword>
<proteinExistence type="inferred from homology"/>
<protein>
    <recommendedName>
        <fullName evidence="5">DNA repair protein RAD50</fullName>
    </recommendedName>
</protein>
<dbReference type="PANTHER" id="PTHR18867">
    <property type="entry name" value="RAD50"/>
    <property type="match status" value="1"/>
</dbReference>
<evidence type="ECO:0000256" key="2">
    <source>
        <dbReference type="ARBA" id="ARBA00004123"/>
    </source>
</evidence>
<comment type="cofactor">
    <cofactor evidence="1">
        <name>Zn(2+)</name>
        <dbReference type="ChEBI" id="CHEBI:29105"/>
    </cofactor>
</comment>
<dbReference type="EMBL" id="JABDTM020026729">
    <property type="protein sequence ID" value="KAH0811535.1"/>
    <property type="molecule type" value="Genomic_DNA"/>
</dbReference>
<name>A0A8J6L8A6_TENMO</name>
<keyword evidence="13" id="KW-0460">Magnesium</keyword>
<keyword evidence="12" id="KW-0067">ATP-binding</keyword>
<feature type="coiled-coil region" evidence="20">
    <location>
        <begin position="952"/>
        <end position="1026"/>
    </location>
</feature>
<evidence type="ECO:0000256" key="8">
    <source>
        <dbReference type="ARBA" id="ARBA00022741"/>
    </source>
</evidence>
<feature type="coiled-coil region" evidence="20">
    <location>
        <begin position="498"/>
        <end position="532"/>
    </location>
</feature>
<feature type="coiled-coil region" evidence="20">
    <location>
        <begin position="585"/>
        <end position="633"/>
    </location>
</feature>
<dbReference type="GO" id="GO:0005524">
    <property type="term" value="F:ATP binding"/>
    <property type="evidence" value="ECO:0007669"/>
    <property type="project" value="UniProtKB-KW"/>
</dbReference>
<reference evidence="22" key="1">
    <citation type="journal article" date="2020" name="J Insects Food Feed">
        <title>The yellow mealworm (Tenebrio molitor) genome: a resource for the emerging insects as food and feed industry.</title>
        <authorList>
            <person name="Eriksson T."/>
            <person name="Andere A."/>
            <person name="Kelstrup H."/>
            <person name="Emery V."/>
            <person name="Picard C."/>
        </authorList>
    </citation>
    <scope>NUCLEOTIDE SEQUENCE</scope>
    <source>
        <strain evidence="22">Stoneville</strain>
        <tissue evidence="22">Whole head</tissue>
    </source>
</reference>
<evidence type="ECO:0000256" key="11">
    <source>
        <dbReference type="ARBA" id="ARBA00022833"/>
    </source>
</evidence>
<dbReference type="InterPro" id="IPR004584">
    <property type="entry name" value="Rad50_eukaryotes"/>
</dbReference>
<evidence type="ECO:0000313" key="22">
    <source>
        <dbReference type="EMBL" id="KAH0811535.1"/>
    </source>
</evidence>
<comment type="subcellular location">
    <subcellularLocation>
        <location evidence="3">Chromosome</location>
    </subcellularLocation>
    <subcellularLocation>
        <location evidence="2">Nucleus</location>
    </subcellularLocation>
</comment>
<dbReference type="SUPFAM" id="SSF75712">
    <property type="entry name" value="Rad50 coiled-coil Zn hook"/>
    <property type="match status" value="1"/>
</dbReference>
<feature type="binding site" evidence="19">
    <location>
        <position position="685"/>
    </location>
    <ligand>
        <name>Zn(2+)</name>
        <dbReference type="ChEBI" id="CHEBI:29105"/>
    </ligand>
</feature>
<feature type="binding site" evidence="19">
    <location>
        <position position="688"/>
    </location>
    <ligand>
        <name>Zn(2+)</name>
        <dbReference type="ChEBI" id="CHEBI:29105"/>
    </ligand>
</feature>
<evidence type="ECO:0000256" key="12">
    <source>
        <dbReference type="ARBA" id="ARBA00022840"/>
    </source>
</evidence>
<keyword evidence="10" id="KW-0378">Hydrolase</keyword>
<gene>
    <name evidence="22" type="ORF">GEV33_011256</name>
</gene>
<dbReference type="GO" id="GO:0006302">
    <property type="term" value="P:double-strand break repair"/>
    <property type="evidence" value="ECO:0007669"/>
    <property type="project" value="InterPro"/>
</dbReference>